<evidence type="ECO:0000256" key="7">
    <source>
        <dbReference type="SAM" id="Coils"/>
    </source>
</evidence>
<dbReference type="AlphaFoldDB" id="A0A2A9HH59"/>
<comment type="PTM">
    <text evidence="6">Methylated by PrmC. Methylation increases the termination efficiency of RF2.</text>
</comment>
<comment type="function">
    <text evidence="1 6">Peptide chain release factor 2 directs the termination of translation in response to the peptide chain termination codons UGA and UAA.</text>
</comment>
<dbReference type="Gene3D" id="3.30.160.20">
    <property type="match status" value="1"/>
</dbReference>
<proteinExistence type="inferred from homology"/>
<protein>
    <recommendedName>
        <fullName evidence="3 6">Peptide chain release factor 2</fullName>
        <shortName evidence="6">RF-2</shortName>
    </recommendedName>
</protein>
<evidence type="ECO:0000259" key="8">
    <source>
        <dbReference type="SMART" id="SM00937"/>
    </source>
</evidence>
<reference evidence="9 10" key="1">
    <citation type="submission" date="2017-09" db="EMBL/GenBank/DDBJ databases">
        <title>Sequencing the genomes of two abundant thermophiles in Great Basin hot springs: Thermocrinis jamiesonii and novel Chloroflexi Thermoflexus hugenholtzii.</title>
        <authorList>
            <person name="Hedlund B."/>
        </authorList>
    </citation>
    <scope>NUCLEOTIDE SEQUENCE [LARGE SCALE GENOMIC DNA]</scope>
    <source>
        <strain evidence="9 10">G233</strain>
    </source>
</reference>
<dbReference type="SMART" id="SM00937">
    <property type="entry name" value="PCRF"/>
    <property type="match status" value="1"/>
</dbReference>
<comment type="subcellular location">
    <subcellularLocation>
        <location evidence="6">Cytoplasm</location>
    </subcellularLocation>
</comment>
<keyword evidence="10" id="KW-1185">Reference proteome</keyword>
<dbReference type="Pfam" id="PF00472">
    <property type="entry name" value="RF-1"/>
    <property type="match status" value="1"/>
</dbReference>
<feature type="domain" description="Peptide chain release factor" evidence="8">
    <location>
        <begin position="82"/>
        <end position="192"/>
    </location>
</feature>
<dbReference type="InterPro" id="IPR004374">
    <property type="entry name" value="PrfB"/>
</dbReference>
<evidence type="ECO:0000256" key="3">
    <source>
        <dbReference type="ARBA" id="ARBA00019192"/>
    </source>
</evidence>
<dbReference type="PANTHER" id="PTHR43116:SF3">
    <property type="entry name" value="CLASS I PEPTIDE CHAIN RELEASE FACTOR"/>
    <property type="match status" value="1"/>
</dbReference>
<evidence type="ECO:0000256" key="2">
    <source>
        <dbReference type="ARBA" id="ARBA00010835"/>
    </source>
</evidence>
<gene>
    <name evidence="6" type="primary">prfB</name>
    <name evidence="9" type="ORF">A9A59_1370</name>
</gene>
<dbReference type="InterPro" id="IPR000352">
    <property type="entry name" value="Pep_chain_release_fac_I"/>
</dbReference>
<evidence type="ECO:0000256" key="4">
    <source>
        <dbReference type="ARBA" id="ARBA00022481"/>
    </source>
</evidence>
<sequence>MNELQARARELSDRISDLLVRLDIARDEARVAELEQQTFAPGFWDDAAAARKVMQELAARRDRVETWRGLERRAREAGELLELAAAEDDEQTAEEVRHELDAIEAELRRLEFQLQLSGPYDMRNAILAVHAGAGGTDSQDWAEMLLRMYLRWAERKGFETEILDLTEGEEAGIKSATIEVRGPYAYGYLKSERGVHRLVRLSPFNSAATRQTSFAKVEVMPEVDEVGEIEINPDDLKIDVFRSSGAGGQNVQKNSTAVRITHIPTGIVVTCQNERSQAQNKESAMKVLEARLLELELNRQEEEKARLKGEHVDVSFGSQVRNYVLHPYKLVKDLRTGYETTDTTAVLDGEIDPFIEAYLRSQVGQEVA</sequence>
<evidence type="ECO:0000313" key="9">
    <source>
        <dbReference type="EMBL" id="PFG74159.1"/>
    </source>
</evidence>
<keyword evidence="5 6" id="KW-0648">Protein biosynthesis</keyword>
<dbReference type="NCBIfam" id="TIGR00020">
    <property type="entry name" value="prfB"/>
    <property type="match status" value="1"/>
</dbReference>
<accession>A0A2A9HH59</accession>
<dbReference type="SUPFAM" id="SSF75620">
    <property type="entry name" value="Release factor"/>
    <property type="match status" value="1"/>
</dbReference>
<dbReference type="EMBL" id="PDJQ01000001">
    <property type="protein sequence ID" value="PFG74159.1"/>
    <property type="molecule type" value="Genomic_DNA"/>
</dbReference>
<evidence type="ECO:0000313" key="10">
    <source>
        <dbReference type="Proteomes" id="UP000223071"/>
    </source>
</evidence>
<dbReference type="FunFam" id="3.30.160.20:FF:000010">
    <property type="entry name" value="Peptide chain release factor 2"/>
    <property type="match status" value="1"/>
</dbReference>
<evidence type="ECO:0000256" key="1">
    <source>
        <dbReference type="ARBA" id="ARBA00002613"/>
    </source>
</evidence>
<feature type="coiled-coil region" evidence="7">
    <location>
        <begin position="86"/>
        <end position="113"/>
    </location>
</feature>
<dbReference type="Gene3D" id="3.30.70.1660">
    <property type="match status" value="1"/>
</dbReference>
<dbReference type="GO" id="GO:0016149">
    <property type="term" value="F:translation release factor activity, codon specific"/>
    <property type="evidence" value="ECO:0007669"/>
    <property type="project" value="UniProtKB-UniRule"/>
</dbReference>
<feature type="coiled-coil region" evidence="7">
    <location>
        <begin position="271"/>
        <end position="310"/>
    </location>
</feature>
<feature type="coiled-coil region" evidence="7">
    <location>
        <begin position="1"/>
        <end position="28"/>
    </location>
</feature>
<dbReference type="Proteomes" id="UP000223071">
    <property type="component" value="Unassembled WGS sequence"/>
</dbReference>
<dbReference type="InterPro" id="IPR005139">
    <property type="entry name" value="PCRF"/>
</dbReference>
<organism evidence="9 10">
    <name type="scientific">Tepidiforma thermophila (strain KCTC 52669 / CGMCC 1.13589 / G233)</name>
    <dbReference type="NCBI Taxonomy" id="2761530"/>
    <lineage>
        <taxon>Bacteria</taxon>
        <taxon>Bacillati</taxon>
        <taxon>Chloroflexota</taxon>
        <taxon>Tepidiformia</taxon>
        <taxon>Tepidiformales</taxon>
        <taxon>Tepidiformaceae</taxon>
        <taxon>Tepidiforma</taxon>
    </lineage>
</organism>
<keyword evidence="6" id="KW-0963">Cytoplasm</keyword>
<keyword evidence="4 6" id="KW-0488">Methylation</keyword>
<evidence type="ECO:0000256" key="6">
    <source>
        <dbReference type="HAMAP-Rule" id="MF_00094"/>
    </source>
</evidence>
<dbReference type="GO" id="GO:0005737">
    <property type="term" value="C:cytoplasm"/>
    <property type="evidence" value="ECO:0007669"/>
    <property type="project" value="UniProtKB-SubCell"/>
</dbReference>
<name>A0A2A9HH59_TEPT2</name>
<dbReference type="RefSeq" id="WP_098503566.1">
    <property type="nucleotide sequence ID" value="NZ_PDJQ01000001.1"/>
</dbReference>
<evidence type="ECO:0000256" key="5">
    <source>
        <dbReference type="ARBA" id="ARBA00022917"/>
    </source>
</evidence>
<feature type="modified residue" description="N5-methylglutamine" evidence="6">
    <location>
        <position position="249"/>
    </location>
</feature>
<dbReference type="InterPro" id="IPR045853">
    <property type="entry name" value="Pep_chain_release_fac_I_sf"/>
</dbReference>
<comment type="caution">
    <text evidence="9">The sequence shown here is derived from an EMBL/GenBank/DDBJ whole genome shotgun (WGS) entry which is preliminary data.</text>
</comment>
<comment type="similarity">
    <text evidence="2 6">Belongs to the prokaryotic/mitochondrial release factor family.</text>
</comment>
<keyword evidence="7" id="KW-0175">Coiled coil</keyword>
<dbReference type="Pfam" id="PF03462">
    <property type="entry name" value="PCRF"/>
    <property type="match status" value="1"/>
</dbReference>
<dbReference type="HAMAP" id="MF_00094">
    <property type="entry name" value="Rel_fac_2"/>
    <property type="match status" value="1"/>
</dbReference>
<dbReference type="PANTHER" id="PTHR43116">
    <property type="entry name" value="PEPTIDE CHAIN RELEASE FACTOR 2"/>
    <property type="match status" value="1"/>
</dbReference>
<dbReference type="Gene3D" id="1.20.58.410">
    <property type="entry name" value="Release factor"/>
    <property type="match status" value="1"/>
</dbReference>